<feature type="region of interest" description="Disordered" evidence="1">
    <location>
        <begin position="13"/>
        <end position="66"/>
    </location>
</feature>
<dbReference type="Proteomes" id="UP000315496">
    <property type="component" value="Chromosome 4"/>
</dbReference>
<dbReference type="AlphaFoldDB" id="A0A4Z1T444"/>
<evidence type="ECO:0000313" key="3">
    <source>
        <dbReference type="Proteomes" id="UP000315496"/>
    </source>
</evidence>
<dbReference type="VEuPathDB" id="GiardiaDB:GMRT_11031"/>
<evidence type="ECO:0000256" key="1">
    <source>
        <dbReference type="SAM" id="MobiDB-lite"/>
    </source>
</evidence>
<feature type="compositionally biased region" description="Polar residues" evidence="1">
    <location>
        <begin position="160"/>
        <end position="174"/>
    </location>
</feature>
<sequence>MTLPTRMEHYLMRRRSEPGSLEVNTTSVPQSQTLPERRPSRGHLSDTCPSGTVDLPRNPDPLHGPNPQVPSKFIEDAATLILQRLTGATSGTAPTTRTRSKHTRIPGVGVTHTLPEASEPSPSTPVAGTTAQAPPSPISSLLAPLQAGVPILIGAGDLSLGTTESEDQSGSTADSEGLETLSGQQGRIGPSIPRSSPGGKRIDPLKSVGYTGRLPPRGTPDRLRDKRRPNSANSVAAPKRYSVTTKDRNPLRGFKTQTISCTVFPWRQPPNEEVAHIYHHTLNQFRLTSHIGNAPTHPPLLPMLELRPYRNTAHVDFTDPNLSGYYEIFIAGVQDVSHIDRVGALSTLINKMISRDPTLFTLPSIALKEVDLQAMGYPSEEHEGGRTGLIIAPIRIPAEALKTDVNFITRNFIQKLSFFRCDLTIYKFGENPDLAKYIERIEVLQCGLATLGQLQFLSAFLSLRHVAIFDSVSQRPHFRGSCLYYCPTLESINDTPILDTDRDFAIKIEDQFGPFCDSILPRGEQAGDPANQRRAEFLMRRVAAAADATRRELSCATWIQFKK</sequence>
<proteinExistence type="predicted"/>
<dbReference type="EMBL" id="VDLU01000004">
    <property type="protein sequence ID" value="TNJ27181.1"/>
    <property type="molecule type" value="Genomic_DNA"/>
</dbReference>
<organism evidence="2 3">
    <name type="scientific">Giardia muris</name>
    <dbReference type="NCBI Taxonomy" id="5742"/>
    <lineage>
        <taxon>Eukaryota</taxon>
        <taxon>Metamonada</taxon>
        <taxon>Diplomonadida</taxon>
        <taxon>Hexamitidae</taxon>
        <taxon>Giardiinae</taxon>
        <taxon>Giardia</taxon>
    </lineage>
</organism>
<evidence type="ECO:0000313" key="2">
    <source>
        <dbReference type="EMBL" id="TNJ27181.1"/>
    </source>
</evidence>
<keyword evidence="3" id="KW-1185">Reference proteome</keyword>
<accession>A0A4Z1T444</accession>
<reference evidence="2 3" key="1">
    <citation type="submission" date="2019-05" db="EMBL/GenBank/DDBJ databases">
        <title>The compact genome of Giardia muris reveals important steps in the evolution of intestinal protozoan parasites.</title>
        <authorList>
            <person name="Xu F."/>
            <person name="Jimenez-Gonzalez A."/>
            <person name="Einarsson E."/>
            <person name="Astvaldsson A."/>
            <person name="Peirasmaki D."/>
            <person name="Eckmann L."/>
            <person name="Andersson J.O."/>
            <person name="Svard S.G."/>
            <person name="Jerlstrom-Hultqvist J."/>
        </authorList>
    </citation>
    <scope>NUCLEOTIDE SEQUENCE [LARGE SCALE GENOMIC DNA]</scope>
    <source>
        <strain evidence="2 3">Roberts-Thomson</strain>
    </source>
</reference>
<protein>
    <submittedName>
        <fullName evidence="2">Uncharacterized protein</fullName>
    </submittedName>
</protein>
<name>A0A4Z1T444_GIAMU</name>
<feature type="region of interest" description="Disordered" evidence="1">
    <location>
        <begin position="110"/>
        <end position="139"/>
    </location>
</feature>
<feature type="region of interest" description="Disordered" evidence="1">
    <location>
        <begin position="159"/>
        <end position="239"/>
    </location>
</feature>
<gene>
    <name evidence="2" type="ORF">GMRT_11031</name>
</gene>
<feature type="compositionally biased region" description="Polar residues" evidence="1">
    <location>
        <begin position="22"/>
        <end position="34"/>
    </location>
</feature>
<comment type="caution">
    <text evidence="2">The sequence shown here is derived from an EMBL/GenBank/DDBJ whole genome shotgun (WGS) entry which is preliminary data.</text>
</comment>
<feature type="compositionally biased region" description="Polar residues" evidence="1">
    <location>
        <begin position="120"/>
        <end position="130"/>
    </location>
</feature>